<accession>A0A5E4QE65</accession>
<gene>
    <name evidence="1" type="ORF">LSINAPIS_LOCUS8044</name>
</gene>
<dbReference type="InterPro" id="IPR015816">
    <property type="entry name" value="Vitellinogen_b-sht_N"/>
</dbReference>
<evidence type="ECO:0000313" key="1">
    <source>
        <dbReference type="EMBL" id="VVC96578.1"/>
    </source>
</evidence>
<dbReference type="Proteomes" id="UP000324832">
    <property type="component" value="Unassembled WGS sequence"/>
</dbReference>
<dbReference type="Gene3D" id="2.30.230.10">
    <property type="entry name" value="Lipovitellin, beta-sheet shell regions, chain A"/>
    <property type="match status" value="1"/>
</dbReference>
<name>A0A5E4QE65_9NEOP</name>
<proteinExistence type="predicted"/>
<keyword evidence="2" id="KW-1185">Reference proteome</keyword>
<organism evidence="1 2">
    <name type="scientific">Leptidea sinapis</name>
    <dbReference type="NCBI Taxonomy" id="189913"/>
    <lineage>
        <taxon>Eukaryota</taxon>
        <taxon>Metazoa</taxon>
        <taxon>Ecdysozoa</taxon>
        <taxon>Arthropoda</taxon>
        <taxon>Hexapoda</taxon>
        <taxon>Insecta</taxon>
        <taxon>Pterygota</taxon>
        <taxon>Neoptera</taxon>
        <taxon>Endopterygota</taxon>
        <taxon>Lepidoptera</taxon>
        <taxon>Glossata</taxon>
        <taxon>Ditrysia</taxon>
        <taxon>Papilionoidea</taxon>
        <taxon>Pieridae</taxon>
        <taxon>Dismorphiinae</taxon>
        <taxon>Leptidea</taxon>
    </lineage>
</organism>
<evidence type="ECO:0000313" key="2">
    <source>
        <dbReference type="Proteomes" id="UP000324832"/>
    </source>
</evidence>
<dbReference type="GO" id="GO:0005319">
    <property type="term" value="F:lipid transporter activity"/>
    <property type="evidence" value="ECO:0007669"/>
    <property type="project" value="InterPro"/>
</dbReference>
<protein>
    <submittedName>
        <fullName evidence="1">Uncharacterized protein</fullName>
    </submittedName>
</protein>
<sequence length="74" mass="8818">MRFYCSSRGKHVNEDFLPHQSIWESYPNSVFYAHWNAGVIEETYLDTNELSDIINYKRALISLFQFRVLDDAVR</sequence>
<reference evidence="1 2" key="1">
    <citation type="submission" date="2017-07" db="EMBL/GenBank/DDBJ databases">
        <authorList>
            <person name="Talla V."/>
            <person name="Backstrom N."/>
        </authorList>
    </citation>
    <scope>NUCLEOTIDE SEQUENCE [LARGE SCALE GENOMIC DNA]</scope>
</reference>
<dbReference type="EMBL" id="FZQP02002781">
    <property type="protein sequence ID" value="VVC96578.1"/>
    <property type="molecule type" value="Genomic_DNA"/>
</dbReference>
<dbReference type="AlphaFoldDB" id="A0A5E4QE65"/>